<dbReference type="SUPFAM" id="SSF53383">
    <property type="entry name" value="PLP-dependent transferases"/>
    <property type="match status" value="1"/>
</dbReference>
<protein>
    <recommendedName>
        <fullName evidence="6">Aminotransferase</fullName>
        <ecNumber evidence="6">2.6.1.-</ecNumber>
    </recommendedName>
</protein>
<keyword evidence="5" id="KW-0663">Pyridoxal phosphate</keyword>
<dbReference type="GO" id="GO:0030170">
    <property type="term" value="F:pyridoxal phosphate binding"/>
    <property type="evidence" value="ECO:0007669"/>
    <property type="project" value="InterPro"/>
</dbReference>
<dbReference type="OrthoDB" id="9802328at2"/>
<comment type="caution">
    <text evidence="8">The sequence shown here is derived from an EMBL/GenBank/DDBJ whole genome shotgun (WGS) entry which is preliminary data.</text>
</comment>
<dbReference type="EMBL" id="LQNT01000009">
    <property type="protein sequence ID" value="KZE38838.1"/>
    <property type="molecule type" value="Genomic_DNA"/>
</dbReference>
<name>A0A165H5K1_9BACL</name>
<dbReference type="PROSITE" id="PS00105">
    <property type="entry name" value="AA_TRANSFER_CLASS_1"/>
    <property type="match status" value="1"/>
</dbReference>
<sequence length="389" mass="42917">MNSLITQINENAAGISIPGIRVFANKVNLLPDGINLTIGEPDFPTPEPIKQAAVAAITNNLTGYSHNAGLLSLRKSVSRHFHQSYGFAYDPEHEILITNGASSGIDAALRTILREGDEVILPAPIYSGYDPVIRLAGGVPVYLDTSDTGFKPDPVRLEALVTLRTKAVILNYPSNPTGATLDRDTTDRLADVLSRHDLFVISDEIYSENVYSGPHISLASYPSLRNQLILIHGLSKSHSMTGWRVGFVLAPRFLTEQILKVHMSNSICASLPSQYAAIEALETCRDIPKEMNKAYIRRRDYAHRRLTEMGLDVELPTGAFYLFPSITRTRLGSWEFAEKLLDSQHVAVVPGGSFTSYGEGFIRISYATSMDTLVKGLDRMETFLHELQP</sequence>
<dbReference type="Gene3D" id="3.90.1150.10">
    <property type="entry name" value="Aspartate Aminotransferase, domain 1"/>
    <property type="match status" value="1"/>
</dbReference>
<dbReference type="InterPro" id="IPR050596">
    <property type="entry name" value="AspAT/PAT-like"/>
</dbReference>
<dbReference type="InterPro" id="IPR015421">
    <property type="entry name" value="PyrdxlP-dep_Trfase_major"/>
</dbReference>
<evidence type="ECO:0000259" key="7">
    <source>
        <dbReference type="Pfam" id="PF00155"/>
    </source>
</evidence>
<comment type="cofactor">
    <cofactor evidence="1 6">
        <name>pyridoxal 5'-phosphate</name>
        <dbReference type="ChEBI" id="CHEBI:597326"/>
    </cofactor>
</comment>
<dbReference type="PANTHER" id="PTHR46383">
    <property type="entry name" value="ASPARTATE AMINOTRANSFERASE"/>
    <property type="match status" value="1"/>
</dbReference>
<dbReference type="Pfam" id="PF00155">
    <property type="entry name" value="Aminotran_1_2"/>
    <property type="match status" value="1"/>
</dbReference>
<evidence type="ECO:0000256" key="5">
    <source>
        <dbReference type="ARBA" id="ARBA00022898"/>
    </source>
</evidence>
<dbReference type="AlphaFoldDB" id="A0A165H5K1"/>
<evidence type="ECO:0000256" key="3">
    <source>
        <dbReference type="ARBA" id="ARBA00022576"/>
    </source>
</evidence>
<gene>
    <name evidence="8" type="ORF">AV656_08015</name>
</gene>
<keyword evidence="3 6" id="KW-0032">Aminotransferase</keyword>
<organism evidence="8 9">
    <name type="scientific">Bhargavaea cecembensis</name>
    <dbReference type="NCBI Taxonomy" id="394098"/>
    <lineage>
        <taxon>Bacteria</taxon>
        <taxon>Bacillati</taxon>
        <taxon>Bacillota</taxon>
        <taxon>Bacilli</taxon>
        <taxon>Bacillales</taxon>
        <taxon>Caryophanaceae</taxon>
        <taxon>Bhargavaea</taxon>
    </lineage>
</organism>
<dbReference type="InterPro" id="IPR004839">
    <property type="entry name" value="Aminotransferase_I/II_large"/>
</dbReference>
<dbReference type="RefSeq" id="WP_063180768.1">
    <property type="nucleotide sequence ID" value="NZ_LQNT01000009.1"/>
</dbReference>
<evidence type="ECO:0000256" key="1">
    <source>
        <dbReference type="ARBA" id="ARBA00001933"/>
    </source>
</evidence>
<evidence type="ECO:0000256" key="4">
    <source>
        <dbReference type="ARBA" id="ARBA00022679"/>
    </source>
</evidence>
<evidence type="ECO:0000256" key="6">
    <source>
        <dbReference type="RuleBase" id="RU000481"/>
    </source>
</evidence>
<dbReference type="Gene3D" id="3.40.640.10">
    <property type="entry name" value="Type I PLP-dependent aspartate aminotransferase-like (Major domain)"/>
    <property type="match status" value="1"/>
</dbReference>
<proteinExistence type="inferred from homology"/>
<feature type="domain" description="Aminotransferase class I/classII large" evidence="7">
    <location>
        <begin position="32"/>
        <end position="375"/>
    </location>
</feature>
<dbReference type="EC" id="2.6.1.-" evidence="6"/>
<dbReference type="FunFam" id="3.40.640.10:FF:000033">
    <property type="entry name" value="Aspartate aminotransferase"/>
    <property type="match status" value="1"/>
</dbReference>
<dbReference type="PANTHER" id="PTHR46383:SF4">
    <property type="entry name" value="AMINOTRANSFERASE"/>
    <property type="match status" value="1"/>
</dbReference>
<reference evidence="8 9" key="1">
    <citation type="submission" date="2016-01" db="EMBL/GenBank/DDBJ databases">
        <title>Whole genome sequencing of Bhargavaea cecembensis T14.</title>
        <authorList>
            <person name="Hong K.W."/>
        </authorList>
    </citation>
    <scope>NUCLEOTIDE SEQUENCE [LARGE SCALE GENOMIC DNA]</scope>
    <source>
        <strain evidence="8 9">T14</strain>
    </source>
</reference>
<dbReference type="InterPro" id="IPR004838">
    <property type="entry name" value="NHTrfase_class1_PyrdxlP-BS"/>
</dbReference>
<dbReference type="Proteomes" id="UP000076490">
    <property type="component" value="Unassembled WGS sequence"/>
</dbReference>
<evidence type="ECO:0000313" key="8">
    <source>
        <dbReference type="EMBL" id="KZE38838.1"/>
    </source>
</evidence>
<evidence type="ECO:0000313" key="9">
    <source>
        <dbReference type="Proteomes" id="UP000076490"/>
    </source>
</evidence>
<dbReference type="GO" id="GO:0008483">
    <property type="term" value="F:transaminase activity"/>
    <property type="evidence" value="ECO:0007669"/>
    <property type="project" value="UniProtKB-KW"/>
</dbReference>
<evidence type="ECO:0000256" key="2">
    <source>
        <dbReference type="ARBA" id="ARBA00007441"/>
    </source>
</evidence>
<comment type="similarity">
    <text evidence="2 6">Belongs to the class-I pyridoxal-phosphate-dependent aminotransferase family.</text>
</comment>
<accession>A0A165H5K1</accession>
<dbReference type="CDD" id="cd00609">
    <property type="entry name" value="AAT_like"/>
    <property type="match status" value="1"/>
</dbReference>
<keyword evidence="4 6" id="KW-0808">Transferase</keyword>
<dbReference type="InterPro" id="IPR015424">
    <property type="entry name" value="PyrdxlP-dep_Trfase"/>
</dbReference>
<dbReference type="InterPro" id="IPR015422">
    <property type="entry name" value="PyrdxlP-dep_Trfase_small"/>
</dbReference>
<dbReference type="PRINTS" id="PR00753">
    <property type="entry name" value="ACCSYNTHASE"/>
</dbReference>
<dbReference type="GO" id="GO:0006520">
    <property type="term" value="P:amino acid metabolic process"/>
    <property type="evidence" value="ECO:0007669"/>
    <property type="project" value="InterPro"/>
</dbReference>